<feature type="chain" id="PRO_5041059957" evidence="1">
    <location>
        <begin position="31"/>
        <end position="56"/>
    </location>
</feature>
<protein>
    <submittedName>
        <fullName evidence="3">Putative MULE transposase domain-containing protein</fullName>
    </submittedName>
</protein>
<proteinExistence type="predicted"/>
<accession>A0A251S8C1</accession>
<dbReference type="AlphaFoldDB" id="A0A251S8C1"/>
<dbReference type="Gramene" id="mRNA:HanXRQr2_Chr15g0683561">
    <property type="protein sequence ID" value="CDS:HanXRQr2_Chr15g0683561.1"/>
    <property type="gene ID" value="HanXRQr2_Chr15g0683561"/>
</dbReference>
<dbReference type="EMBL" id="CM007904">
    <property type="protein sequence ID" value="OTF94515.1"/>
    <property type="molecule type" value="Genomic_DNA"/>
</dbReference>
<evidence type="ECO:0000313" key="3">
    <source>
        <dbReference type="EMBL" id="OTF94515.1"/>
    </source>
</evidence>
<keyword evidence="4" id="KW-1185">Reference proteome</keyword>
<reference evidence="2 4" key="1">
    <citation type="journal article" date="2017" name="Nature">
        <title>The sunflower genome provides insights into oil metabolism, flowering and Asterid evolution.</title>
        <authorList>
            <person name="Badouin H."/>
            <person name="Gouzy J."/>
            <person name="Grassa C.J."/>
            <person name="Murat F."/>
            <person name="Staton S.E."/>
            <person name="Cottret L."/>
            <person name="Lelandais-Briere C."/>
            <person name="Owens G.L."/>
            <person name="Carrere S."/>
            <person name="Mayjonade B."/>
            <person name="Legrand L."/>
            <person name="Gill N."/>
            <person name="Kane N.C."/>
            <person name="Bowers J.E."/>
            <person name="Hubner S."/>
            <person name="Bellec A."/>
            <person name="Berard A."/>
            <person name="Berges H."/>
            <person name="Blanchet N."/>
            <person name="Boniface M.C."/>
            <person name="Brunel D."/>
            <person name="Catrice O."/>
            <person name="Chaidir N."/>
            <person name="Claudel C."/>
            <person name="Donnadieu C."/>
            <person name="Faraut T."/>
            <person name="Fievet G."/>
            <person name="Helmstetter N."/>
            <person name="King M."/>
            <person name="Knapp S.J."/>
            <person name="Lai Z."/>
            <person name="Le Paslier M.C."/>
            <person name="Lippi Y."/>
            <person name="Lorenzon L."/>
            <person name="Mandel J.R."/>
            <person name="Marage G."/>
            <person name="Marchand G."/>
            <person name="Marquand E."/>
            <person name="Bret-Mestries E."/>
            <person name="Morien E."/>
            <person name="Nambeesan S."/>
            <person name="Nguyen T."/>
            <person name="Pegot-Espagnet P."/>
            <person name="Pouilly N."/>
            <person name="Raftis F."/>
            <person name="Sallet E."/>
            <person name="Schiex T."/>
            <person name="Thomas J."/>
            <person name="Vandecasteele C."/>
            <person name="Vares D."/>
            <person name="Vear F."/>
            <person name="Vautrin S."/>
            <person name="Crespi M."/>
            <person name="Mangin B."/>
            <person name="Burke J.M."/>
            <person name="Salse J."/>
            <person name="Munos S."/>
            <person name="Vincourt P."/>
            <person name="Rieseberg L.H."/>
            <person name="Langlade N.B."/>
        </authorList>
    </citation>
    <scope>NUCLEOTIDE SEQUENCE [LARGE SCALE GENOMIC DNA]</scope>
    <source>
        <strain evidence="4">cv. SF193</strain>
        <tissue evidence="2">Leaves</tissue>
    </source>
</reference>
<dbReference type="InParanoid" id="A0A251S8C1"/>
<evidence type="ECO:0000313" key="2">
    <source>
        <dbReference type="EMBL" id="KAF5763711.1"/>
    </source>
</evidence>
<dbReference type="Proteomes" id="UP000215914">
    <property type="component" value="Chromosome 15"/>
</dbReference>
<evidence type="ECO:0000256" key="1">
    <source>
        <dbReference type="SAM" id="SignalP"/>
    </source>
</evidence>
<evidence type="ECO:0000313" key="4">
    <source>
        <dbReference type="Proteomes" id="UP000215914"/>
    </source>
</evidence>
<name>A0A251S8C1_HELAN</name>
<dbReference type="EMBL" id="MNCJ02000330">
    <property type="protein sequence ID" value="KAF5763711.1"/>
    <property type="molecule type" value="Genomic_DNA"/>
</dbReference>
<gene>
    <name evidence="3" type="ORF">HannXRQ_Chr15g0472941</name>
    <name evidence="2" type="ORF">HanXRQr2_Chr15g0683561</name>
</gene>
<organism evidence="3 4">
    <name type="scientific">Helianthus annuus</name>
    <name type="common">Common sunflower</name>
    <dbReference type="NCBI Taxonomy" id="4232"/>
    <lineage>
        <taxon>Eukaryota</taxon>
        <taxon>Viridiplantae</taxon>
        <taxon>Streptophyta</taxon>
        <taxon>Embryophyta</taxon>
        <taxon>Tracheophyta</taxon>
        <taxon>Spermatophyta</taxon>
        <taxon>Magnoliopsida</taxon>
        <taxon>eudicotyledons</taxon>
        <taxon>Gunneridae</taxon>
        <taxon>Pentapetalae</taxon>
        <taxon>asterids</taxon>
        <taxon>campanulids</taxon>
        <taxon>Asterales</taxon>
        <taxon>Asteraceae</taxon>
        <taxon>Asteroideae</taxon>
        <taxon>Heliantheae alliance</taxon>
        <taxon>Heliantheae</taxon>
        <taxon>Helianthus</taxon>
    </lineage>
</organism>
<feature type="signal peptide" evidence="1">
    <location>
        <begin position="1"/>
        <end position="30"/>
    </location>
</feature>
<reference evidence="2" key="3">
    <citation type="submission" date="2020-06" db="EMBL/GenBank/DDBJ databases">
        <title>Helianthus annuus Genome sequencing and assembly Release 2.</title>
        <authorList>
            <person name="Gouzy J."/>
            <person name="Langlade N."/>
            <person name="Munos S."/>
        </authorList>
    </citation>
    <scope>NUCLEOTIDE SEQUENCE</scope>
    <source>
        <tissue evidence="2">Leaves</tissue>
    </source>
</reference>
<keyword evidence="1" id="KW-0732">Signal</keyword>
<reference evidence="3" key="2">
    <citation type="submission" date="2017-02" db="EMBL/GenBank/DDBJ databases">
        <title>Sunflower complete genome.</title>
        <authorList>
            <person name="Langlade N."/>
            <person name="Munos S."/>
        </authorList>
    </citation>
    <scope>NUCLEOTIDE SEQUENCE [LARGE SCALE GENOMIC DNA]</scope>
    <source>
        <tissue evidence="3">Leaves</tissue>
    </source>
</reference>
<sequence>MLHLVLHYWRRKLLIHIYWLLRVFLKVVCSQSKVVVTDQDPAMKKAIYAVFVDTRH</sequence>